<dbReference type="InterPro" id="IPR000415">
    <property type="entry name" value="Nitroreductase-like"/>
</dbReference>
<dbReference type="InterPro" id="IPR033877">
    <property type="entry name" value="Frm2/Hbn1"/>
</dbReference>
<dbReference type="PANTHER" id="PTHR43035">
    <property type="entry name" value="FATTY ACID REPRESSION MUTANT PROTEIN 2-RELATED"/>
    <property type="match status" value="1"/>
</dbReference>
<keyword evidence="6" id="KW-1185">Reference proteome</keyword>
<dbReference type="OrthoDB" id="9810617at2"/>
<dbReference type="Pfam" id="PF00881">
    <property type="entry name" value="Nitroreductase"/>
    <property type="match status" value="1"/>
</dbReference>
<protein>
    <recommendedName>
        <fullName evidence="4">Nitroreductase domain-containing protein</fullName>
    </recommendedName>
</protein>
<dbReference type="SUPFAM" id="SSF55469">
    <property type="entry name" value="FMN-dependent nitroreductase-like"/>
    <property type="match status" value="1"/>
</dbReference>
<dbReference type="AlphaFoldDB" id="A0A2A5RI38"/>
<dbReference type="GO" id="GO:0016491">
    <property type="term" value="F:oxidoreductase activity"/>
    <property type="evidence" value="ECO:0007669"/>
    <property type="project" value="UniProtKB-KW"/>
</dbReference>
<sequence>MSFLKSLENRRSIYALGKNVADGDQAIETIKEAVRLSPSAFNSQTGRVLILTGDAQEKLWGEIIPTAVHAAMIEQGAPESAFEGTKAKLDGFKAAFGTALFFEDQDVVKSLQEQFALYADNFPVWSEQGSGIIAVNAWTALAELGLGGNLQHYNPLIDEAVAKEFNIPTSWKLRAQLVFGSIEAPAGDKEFMDDDDRFIVVK</sequence>
<organism evidence="5 6">
    <name type="scientific">Lactococcus fujiensis JCM 16395</name>
    <dbReference type="NCBI Taxonomy" id="1291764"/>
    <lineage>
        <taxon>Bacteria</taxon>
        <taxon>Bacillati</taxon>
        <taxon>Bacillota</taxon>
        <taxon>Bacilli</taxon>
        <taxon>Lactobacillales</taxon>
        <taxon>Streptococcaceae</taxon>
        <taxon>Lactococcus</taxon>
    </lineage>
</organism>
<gene>
    <name evidence="5" type="ORF">RT41_GL001179</name>
</gene>
<dbReference type="GO" id="GO:0005737">
    <property type="term" value="C:cytoplasm"/>
    <property type="evidence" value="ECO:0007669"/>
    <property type="project" value="UniProtKB-SubCell"/>
</dbReference>
<dbReference type="GO" id="GO:0034599">
    <property type="term" value="P:cellular response to oxidative stress"/>
    <property type="evidence" value="ECO:0007669"/>
    <property type="project" value="InterPro"/>
</dbReference>
<feature type="domain" description="Nitroreductase" evidence="4">
    <location>
        <begin position="8"/>
        <end position="180"/>
    </location>
</feature>
<evidence type="ECO:0000313" key="6">
    <source>
        <dbReference type="Proteomes" id="UP000218181"/>
    </source>
</evidence>
<accession>A0A2A5RI38</accession>
<comment type="caution">
    <text evidence="5">The sequence shown here is derived from an EMBL/GenBank/DDBJ whole genome shotgun (WGS) entry which is preliminary data.</text>
</comment>
<dbReference type="InterPro" id="IPR029479">
    <property type="entry name" value="Nitroreductase"/>
</dbReference>
<reference evidence="5 6" key="1">
    <citation type="submission" date="2014-12" db="EMBL/GenBank/DDBJ databases">
        <title>Draft genome sequences of 10 type strains of Lactococcus.</title>
        <authorList>
            <person name="Sun Z."/>
            <person name="Zhong Z."/>
            <person name="Liu W."/>
            <person name="Zhang W."/>
            <person name="Zhang H."/>
        </authorList>
    </citation>
    <scope>NUCLEOTIDE SEQUENCE [LARGE SCALE GENOMIC DNA]</scope>
    <source>
        <strain evidence="5 6">JCM 16395</strain>
    </source>
</reference>
<dbReference type="RefSeq" id="WP_054639861.1">
    <property type="nucleotide sequence ID" value="NZ_BBAL01000013.1"/>
</dbReference>
<evidence type="ECO:0000313" key="5">
    <source>
        <dbReference type="EMBL" id="PCR98701.1"/>
    </source>
</evidence>
<proteinExistence type="predicted"/>
<name>A0A2A5RI38_9LACT</name>
<dbReference type="FunFam" id="3.40.109.10:FF:000001">
    <property type="entry name" value="Nitroreductase family"/>
    <property type="match status" value="1"/>
</dbReference>
<keyword evidence="3" id="KW-0560">Oxidoreductase</keyword>
<keyword evidence="2" id="KW-0963">Cytoplasm</keyword>
<evidence type="ECO:0000256" key="3">
    <source>
        <dbReference type="ARBA" id="ARBA00023002"/>
    </source>
</evidence>
<evidence type="ECO:0000256" key="1">
    <source>
        <dbReference type="ARBA" id="ARBA00004496"/>
    </source>
</evidence>
<dbReference type="Gene3D" id="3.40.109.10">
    <property type="entry name" value="NADH Oxidase"/>
    <property type="match status" value="1"/>
</dbReference>
<dbReference type="STRING" id="1291764.GCA_001311235_02784"/>
<evidence type="ECO:0000256" key="2">
    <source>
        <dbReference type="ARBA" id="ARBA00022490"/>
    </source>
</evidence>
<dbReference type="EMBL" id="JXJU01000031">
    <property type="protein sequence ID" value="PCR98701.1"/>
    <property type="molecule type" value="Genomic_DNA"/>
</dbReference>
<dbReference type="Proteomes" id="UP000218181">
    <property type="component" value="Unassembled WGS sequence"/>
</dbReference>
<evidence type="ECO:0000259" key="4">
    <source>
        <dbReference type="Pfam" id="PF00881"/>
    </source>
</evidence>
<comment type="subcellular location">
    <subcellularLocation>
        <location evidence="1">Cytoplasm</location>
    </subcellularLocation>
</comment>
<dbReference type="PANTHER" id="PTHR43035:SF1">
    <property type="entry name" value="FATTY ACID REPRESSION MUTANT PROTEIN 2-RELATED"/>
    <property type="match status" value="1"/>
</dbReference>
<dbReference type="CDD" id="cd02140">
    <property type="entry name" value="Frm2-like"/>
    <property type="match status" value="1"/>
</dbReference>